<proteinExistence type="predicted"/>
<dbReference type="EMBL" id="JARJBC010000020">
    <property type="protein sequence ID" value="MDF3292803.1"/>
    <property type="molecule type" value="Genomic_DNA"/>
</dbReference>
<keyword evidence="1" id="KW-0812">Transmembrane</keyword>
<keyword evidence="1" id="KW-1133">Transmembrane helix</keyword>
<dbReference type="Proteomes" id="UP001216579">
    <property type="component" value="Unassembled WGS sequence"/>
</dbReference>
<organism evidence="2 3">
    <name type="scientific">Streptomyces silvisoli</name>
    <dbReference type="NCBI Taxonomy" id="3034235"/>
    <lineage>
        <taxon>Bacteria</taxon>
        <taxon>Bacillati</taxon>
        <taxon>Actinomycetota</taxon>
        <taxon>Actinomycetes</taxon>
        <taxon>Kitasatosporales</taxon>
        <taxon>Streptomycetaceae</taxon>
        <taxon>Streptomyces</taxon>
    </lineage>
</organism>
<keyword evidence="3" id="KW-1185">Reference proteome</keyword>
<reference evidence="2 3" key="1">
    <citation type="submission" date="2023-03" db="EMBL/GenBank/DDBJ databases">
        <title>Draft genome sequence of Streptomyces sp. RB6PN23 isolated from peat swamp forest in Thailand.</title>
        <authorList>
            <person name="Klaysubun C."/>
            <person name="Duangmal K."/>
        </authorList>
    </citation>
    <scope>NUCLEOTIDE SEQUENCE [LARGE SCALE GENOMIC DNA]</scope>
    <source>
        <strain evidence="2 3">RB6PN23</strain>
    </source>
</reference>
<name>A0ABT5ZSK0_9ACTN</name>
<evidence type="ECO:0000256" key="1">
    <source>
        <dbReference type="SAM" id="Phobius"/>
    </source>
</evidence>
<dbReference type="RefSeq" id="WP_276095827.1">
    <property type="nucleotide sequence ID" value="NZ_JARJBC010000020.1"/>
</dbReference>
<comment type="caution">
    <text evidence="2">The sequence shown here is derived from an EMBL/GenBank/DDBJ whole genome shotgun (WGS) entry which is preliminary data.</text>
</comment>
<evidence type="ECO:0000313" key="3">
    <source>
        <dbReference type="Proteomes" id="UP001216579"/>
    </source>
</evidence>
<accession>A0ABT5ZSK0</accession>
<evidence type="ECO:0000313" key="2">
    <source>
        <dbReference type="EMBL" id="MDF3292803.1"/>
    </source>
</evidence>
<keyword evidence="1" id="KW-0472">Membrane</keyword>
<sequence length="67" mass="7154">MSENRASGPVALTLAALGAVLFALALQIQLAGHETYVDSLLRFAGTAWGLALTVAAIEWQTRRLSRD</sequence>
<feature type="transmembrane region" description="Helical" evidence="1">
    <location>
        <begin position="41"/>
        <end position="59"/>
    </location>
</feature>
<gene>
    <name evidence="2" type="ORF">P3G67_26990</name>
</gene>
<protein>
    <submittedName>
        <fullName evidence="2">Uncharacterized protein</fullName>
    </submittedName>
</protein>